<evidence type="ECO:0000313" key="2">
    <source>
        <dbReference type="EMBL" id="PNF23331.1"/>
    </source>
</evidence>
<dbReference type="InParanoid" id="A0A2J7Q414"/>
<accession>A0A2J7Q414</accession>
<name>A0A2J7Q414_9NEOP</name>
<dbReference type="AlphaFoldDB" id="A0A2J7Q414"/>
<gene>
    <name evidence="2" type="ORF">B7P43_G15827</name>
</gene>
<reference evidence="2 3" key="1">
    <citation type="submission" date="2017-12" db="EMBL/GenBank/DDBJ databases">
        <title>Hemimetabolous genomes reveal molecular basis of termite eusociality.</title>
        <authorList>
            <person name="Harrison M.C."/>
            <person name="Jongepier E."/>
            <person name="Robertson H.M."/>
            <person name="Arning N."/>
            <person name="Bitard-Feildel T."/>
            <person name="Chao H."/>
            <person name="Childers C.P."/>
            <person name="Dinh H."/>
            <person name="Doddapaneni H."/>
            <person name="Dugan S."/>
            <person name="Gowin J."/>
            <person name="Greiner C."/>
            <person name="Han Y."/>
            <person name="Hu H."/>
            <person name="Hughes D.S.T."/>
            <person name="Huylmans A.-K."/>
            <person name="Kemena C."/>
            <person name="Kremer L.P.M."/>
            <person name="Lee S.L."/>
            <person name="Lopez-Ezquerra A."/>
            <person name="Mallet L."/>
            <person name="Monroy-Kuhn J.M."/>
            <person name="Moser A."/>
            <person name="Murali S.C."/>
            <person name="Muzny D.M."/>
            <person name="Otani S."/>
            <person name="Piulachs M.-D."/>
            <person name="Poelchau M."/>
            <person name="Qu J."/>
            <person name="Schaub F."/>
            <person name="Wada-Katsumata A."/>
            <person name="Worley K.C."/>
            <person name="Xie Q."/>
            <person name="Ylla G."/>
            <person name="Poulsen M."/>
            <person name="Gibbs R.A."/>
            <person name="Schal C."/>
            <person name="Richards S."/>
            <person name="Belles X."/>
            <person name="Korb J."/>
            <person name="Bornberg-Bauer E."/>
        </authorList>
    </citation>
    <scope>NUCLEOTIDE SEQUENCE [LARGE SCALE GENOMIC DNA]</scope>
    <source>
        <tissue evidence="2">Whole body</tissue>
    </source>
</reference>
<feature type="domain" description="Pre-C2HC" evidence="1">
    <location>
        <begin position="2"/>
        <end position="42"/>
    </location>
</feature>
<dbReference type="Proteomes" id="UP000235965">
    <property type="component" value="Unassembled WGS sequence"/>
</dbReference>
<keyword evidence="3" id="KW-1185">Reference proteome</keyword>
<protein>
    <recommendedName>
        <fullName evidence="1">Pre-C2HC domain-containing protein</fullName>
    </recommendedName>
</protein>
<dbReference type="EMBL" id="NEVH01018411">
    <property type="protein sequence ID" value="PNF23331.1"/>
    <property type="molecule type" value="Genomic_DNA"/>
</dbReference>
<proteinExistence type="predicted"/>
<dbReference type="Pfam" id="PF07530">
    <property type="entry name" value="PRE_C2HC"/>
    <property type="match status" value="1"/>
</dbReference>
<organism evidence="2 3">
    <name type="scientific">Cryptotermes secundus</name>
    <dbReference type="NCBI Taxonomy" id="105785"/>
    <lineage>
        <taxon>Eukaryota</taxon>
        <taxon>Metazoa</taxon>
        <taxon>Ecdysozoa</taxon>
        <taxon>Arthropoda</taxon>
        <taxon>Hexapoda</taxon>
        <taxon>Insecta</taxon>
        <taxon>Pterygota</taxon>
        <taxon>Neoptera</taxon>
        <taxon>Polyneoptera</taxon>
        <taxon>Dictyoptera</taxon>
        <taxon>Blattodea</taxon>
        <taxon>Blattoidea</taxon>
        <taxon>Termitoidae</taxon>
        <taxon>Kalotermitidae</taxon>
        <taxon>Cryptotermitinae</taxon>
        <taxon>Cryptotermes</taxon>
    </lineage>
</organism>
<dbReference type="InterPro" id="IPR006579">
    <property type="entry name" value="Pre_C2HC_dom"/>
</dbReference>
<sequence length="242" mass="27869">MTKEPLNVFFVDLEPATDNKEIYKLARLQNQTIVIEPPRKAKGIPQCMRCQQYGYTRSYCNKPYICVKCGGSHSTQSCKKSKNMPAKCVVCGGTHPADYRGCEYYHKALKGKRNQEPNIIYPGEARENTNDPNTTNLIALWNAHGLLQEIWGCASKTNISIIQRCQRYYVRMITNAPWYVSNITLHEDLKVPLVKEVIKGKSTRYPYLNKIEGHKNVIFQPLLEPHNGRRLRRNWPADLREG</sequence>
<comment type="caution">
    <text evidence="2">The sequence shown here is derived from an EMBL/GenBank/DDBJ whole genome shotgun (WGS) entry which is preliminary data.</text>
</comment>
<evidence type="ECO:0000313" key="3">
    <source>
        <dbReference type="Proteomes" id="UP000235965"/>
    </source>
</evidence>
<evidence type="ECO:0000259" key="1">
    <source>
        <dbReference type="Pfam" id="PF07530"/>
    </source>
</evidence>